<feature type="chain" id="PRO_5013027874" evidence="3">
    <location>
        <begin position="22"/>
        <end position="1108"/>
    </location>
</feature>
<dbReference type="NCBIfam" id="TIGR03505">
    <property type="entry name" value="FimV_core"/>
    <property type="match status" value="1"/>
</dbReference>
<keyword evidence="6" id="KW-1185">Reference proteome</keyword>
<dbReference type="SUPFAM" id="SSF48452">
    <property type="entry name" value="TPR-like"/>
    <property type="match status" value="1"/>
</dbReference>
<dbReference type="InterPro" id="IPR038440">
    <property type="entry name" value="FimV_C_sf"/>
</dbReference>
<feature type="compositionally biased region" description="Polar residues" evidence="2">
    <location>
        <begin position="158"/>
        <end position="170"/>
    </location>
</feature>
<dbReference type="NCBIfam" id="TIGR03504">
    <property type="entry name" value="FimV_Cterm"/>
    <property type="match status" value="1"/>
</dbReference>
<dbReference type="AlphaFoldDB" id="A0A1Y0I9W8"/>
<gene>
    <name evidence="5" type="ORF">OLMES_3276</name>
</gene>
<keyword evidence="1" id="KW-0175">Coiled coil</keyword>
<feature type="coiled-coil region" evidence="1">
    <location>
        <begin position="336"/>
        <end position="391"/>
    </location>
</feature>
<sequence length="1108" mass="118532">MRKLAIALSLVGAMGTGTASALGLGEATVRSSLNQPLRAEIELVNVRDLEQNEILPGLATREEFARAEVDRVYFLSDLTFAVSRNEQGNPVVIISSNKPVREPFLNFLVEVIWPSGRLLREYALLIDPPVFSEEAVKPVQPATTAVNALPEIEEIDTAASTQSTSVSPSGVSAPMAESAPAYDGEEYGPTARNETLWNIALKVRPSKSYSPQQMMLAIQDLNPDAFIDGNINKLKSGQILRVPESGDIEARSRTEAVGAVVEQNRAFAEGRPVAVRKIDATARSSQTQTAQSGSAGGAELKIVVPRSDAAESGAHAGGEGATGAVANELAMTLEKLDESASENTELKSRVEDLETQLETLQSLLTLKDDQLVELQRQLGKSSEEIERVLKEAESSLQAGTQGEPADTGDVAGTMTDPAMGDMSSTGEVSSVDGGMTDSDPMAMGDAASGVDSASGIDADSTGADQVEKPVDTGMAEAPVVKPEASAPTSTKPVIKAKDKPVEIPPEPSFVETILNNPLYLGGIGAGALALIIGLILVSRSNARREQEFHESLAQAESSEDDMDIFGGAAIEDETEAEAPEPEKDDPLAEADVYIAYGRLDQAAQVLENAISEEPSRADIRLKLLEVYRDSENAAAFETQYREVEALNDPETLKRAAELKGTLTEGSAEPEISIDDLENELLSGNTGAVATDTQATAEADDDLELDFPDAGVEDVTAERVEQLDEELDLDFDVDDLDLDEGLTLDKRPETAQEVRTEEALVSADELDALDLDLSEDTDELELDLADEASPVAEAAEDELDALDLDLTSDDLSETVDDAEMADLASSLDEDLGLNEDLGLEENAGLEEELTLDEVSESSGDDFGELELESEALDSSDALKDAPQMENDEEAQEALPSDFSMSDLDAELDAEFDTLDFSEEDEAGESKPEAESAMDLEAEADLDLPSNNLESSETELELDADLELDTDLELDADLDMDGDLNLDHPDEAEVELDLTDMDDDLSELALEDTLEDLEADLPEDDSALLTSESLEGGDTVVMPVARPDAEVDVDEDDDFDFLSGTDEAATKLDLARAYIDMGDSEGARDILEEVAIEGNDDQKKEADDLLKSLD</sequence>
<dbReference type="Pfam" id="PF25800">
    <property type="entry name" value="FimV_N"/>
    <property type="match status" value="1"/>
</dbReference>
<evidence type="ECO:0000256" key="1">
    <source>
        <dbReference type="SAM" id="Coils"/>
    </source>
</evidence>
<keyword evidence="3" id="KW-0732">Signal</keyword>
<dbReference type="Gene3D" id="1.25.40.10">
    <property type="entry name" value="Tetratricopeptide repeat domain"/>
    <property type="match status" value="1"/>
</dbReference>
<dbReference type="InterPro" id="IPR057840">
    <property type="entry name" value="FimV_N"/>
</dbReference>
<dbReference type="EMBL" id="CP021425">
    <property type="protein sequence ID" value="ARU57317.1"/>
    <property type="molecule type" value="Genomic_DNA"/>
</dbReference>
<dbReference type="Proteomes" id="UP000196027">
    <property type="component" value="Chromosome"/>
</dbReference>
<feature type="region of interest" description="Disordered" evidence="2">
    <location>
        <begin position="845"/>
        <end position="954"/>
    </location>
</feature>
<dbReference type="Gene3D" id="1.20.58.2200">
    <property type="match status" value="1"/>
</dbReference>
<feature type="region of interest" description="Disordered" evidence="2">
    <location>
        <begin position="158"/>
        <end position="186"/>
    </location>
</feature>
<protein>
    <submittedName>
        <fullName evidence="5">Tfp pilus assembly protein FimV</fullName>
    </submittedName>
</protein>
<name>A0A1Y0I9W8_9GAMM</name>
<feature type="compositionally biased region" description="Acidic residues" evidence="2">
    <location>
        <begin position="930"/>
        <end position="940"/>
    </location>
</feature>
<reference evidence="5 6" key="1">
    <citation type="submission" date="2017-05" db="EMBL/GenBank/DDBJ databases">
        <title>Genomic insights into alkan degradation activity of Oleiphilus messinensis.</title>
        <authorList>
            <person name="Kozyavkin S.A."/>
            <person name="Slesarev A.I."/>
            <person name="Golyshin P.N."/>
            <person name="Korzhenkov A."/>
            <person name="Golyshina O.N."/>
            <person name="Toshchakov S.V."/>
        </authorList>
    </citation>
    <scope>NUCLEOTIDE SEQUENCE [LARGE SCALE GENOMIC DNA]</scope>
    <source>
        <strain evidence="5 6">ME102</strain>
    </source>
</reference>
<evidence type="ECO:0000256" key="3">
    <source>
        <dbReference type="SAM" id="SignalP"/>
    </source>
</evidence>
<evidence type="ECO:0000313" key="5">
    <source>
        <dbReference type="EMBL" id="ARU57317.1"/>
    </source>
</evidence>
<accession>A0A1Y0I9W8</accession>
<proteinExistence type="predicted"/>
<evidence type="ECO:0000259" key="4">
    <source>
        <dbReference type="Pfam" id="PF25800"/>
    </source>
</evidence>
<dbReference type="InterPro" id="IPR020011">
    <property type="entry name" value="FimV_C"/>
</dbReference>
<feature type="domain" description="FimV N-terminal" evidence="4">
    <location>
        <begin position="22"/>
        <end position="129"/>
    </location>
</feature>
<dbReference type="InterPro" id="IPR020012">
    <property type="entry name" value="LysM_FimV"/>
</dbReference>
<feature type="compositionally biased region" description="Acidic residues" evidence="2">
    <location>
        <begin position="845"/>
        <end position="872"/>
    </location>
</feature>
<organism evidence="5 6">
    <name type="scientific">Oleiphilus messinensis</name>
    <dbReference type="NCBI Taxonomy" id="141451"/>
    <lineage>
        <taxon>Bacteria</taxon>
        <taxon>Pseudomonadati</taxon>
        <taxon>Pseudomonadota</taxon>
        <taxon>Gammaproteobacteria</taxon>
        <taxon>Oceanospirillales</taxon>
        <taxon>Oleiphilaceae</taxon>
        <taxon>Oleiphilus</taxon>
    </lineage>
</organism>
<feature type="signal peptide" evidence="3">
    <location>
        <begin position="1"/>
        <end position="21"/>
    </location>
</feature>
<dbReference type="KEGG" id="ome:OLMES_3276"/>
<feature type="compositionally biased region" description="Acidic residues" evidence="2">
    <location>
        <begin position="902"/>
        <end position="921"/>
    </location>
</feature>
<feature type="region of interest" description="Disordered" evidence="2">
    <location>
        <begin position="392"/>
        <end position="469"/>
    </location>
</feature>
<evidence type="ECO:0000256" key="2">
    <source>
        <dbReference type="SAM" id="MobiDB-lite"/>
    </source>
</evidence>
<evidence type="ECO:0000313" key="6">
    <source>
        <dbReference type="Proteomes" id="UP000196027"/>
    </source>
</evidence>
<dbReference type="InterPro" id="IPR011990">
    <property type="entry name" value="TPR-like_helical_dom_sf"/>
</dbReference>